<dbReference type="AlphaFoldDB" id="A0AAP2GS65"/>
<evidence type="ECO:0000256" key="2">
    <source>
        <dbReference type="ARBA" id="ARBA00012438"/>
    </source>
</evidence>
<comment type="catalytic activity">
    <reaction evidence="1">
        <text>ATP + protein L-histidine = ADP + protein N-phospho-L-histidine.</text>
        <dbReference type="EC" id="2.7.13.3"/>
    </reaction>
</comment>
<feature type="domain" description="Histidine kinase" evidence="8">
    <location>
        <begin position="516"/>
        <end position="730"/>
    </location>
</feature>
<evidence type="ECO:0000256" key="7">
    <source>
        <dbReference type="SAM" id="Phobius"/>
    </source>
</evidence>
<keyword evidence="5" id="KW-0418">Kinase</keyword>
<evidence type="ECO:0000259" key="9">
    <source>
        <dbReference type="PROSITE" id="PS50112"/>
    </source>
</evidence>
<protein>
    <recommendedName>
        <fullName evidence="2">histidine kinase</fullName>
        <ecNumber evidence="2">2.7.13.3</ecNumber>
    </recommendedName>
</protein>
<keyword evidence="7" id="KW-0472">Membrane</keyword>
<dbReference type="SUPFAM" id="SSF47384">
    <property type="entry name" value="Homodimeric domain of signal transducing histidine kinase"/>
    <property type="match status" value="1"/>
</dbReference>
<keyword evidence="11" id="KW-1185">Reference proteome</keyword>
<dbReference type="GO" id="GO:0000155">
    <property type="term" value="F:phosphorelay sensor kinase activity"/>
    <property type="evidence" value="ECO:0007669"/>
    <property type="project" value="InterPro"/>
</dbReference>
<dbReference type="InterPro" id="IPR000014">
    <property type="entry name" value="PAS"/>
</dbReference>
<dbReference type="SUPFAM" id="SSF55785">
    <property type="entry name" value="PYP-like sensor domain (PAS domain)"/>
    <property type="match status" value="2"/>
</dbReference>
<proteinExistence type="predicted"/>
<dbReference type="InterPro" id="IPR003594">
    <property type="entry name" value="HATPase_dom"/>
</dbReference>
<dbReference type="PROSITE" id="PS50109">
    <property type="entry name" value="HIS_KIN"/>
    <property type="match status" value="1"/>
</dbReference>
<dbReference type="CDD" id="cd00075">
    <property type="entry name" value="HATPase"/>
    <property type="match status" value="1"/>
</dbReference>
<feature type="transmembrane region" description="Helical" evidence="7">
    <location>
        <begin position="36"/>
        <end position="58"/>
    </location>
</feature>
<evidence type="ECO:0000256" key="1">
    <source>
        <dbReference type="ARBA" id="ARBA00000085"/>
    </source>
</evidence>
<keyword evidence="7" id="KW-0812">Transmembrane</keyword>
<evidence type="ECO:0000259" key="8">
    <source>
        <dbReference type="PROSITE" id="PS50109"/>
    </source>
</evidence>
<dbReference type="PROSITE" id="PS50112">
    <property type="entry name" value="PAS"/>
    <property type="match status" value="1"/>
</dbReference>
<dbReference type="Pfam" id="PF00512">
    <property type="entry name" value="HisKA"/>
    <property type="match status" value="1"/>
</dbReference>
<dbReference type="EMBL" id="JAHESF010000039">
    <property type="protein sequence ID" value="MBT1700357.1"/>
    <property type="molecule type" value="Genomic_DNA"/>
</dbReference>
<evidence type="ECO:0000256" key="4">
    <source>
        <dbReference type="ARBA" id="ARBA00022679"/>
    </source>
</evidence>
<dbReference type="InterPro" id="IPR035965">
    <property type="entry name" value="PAS-like_dom_sf"/>
</dbReference>
<keyword evidence="3" id="KW-0597">Phosphoprotein</keyword>
<organism evidence="10 11">
    <name type="scientific">Chryseosolibacter histidini</name>
    <dbReference type="NCBI Taxonomy" id="2782349"/>
    <lineage>
        <taxon>Bacteria</taxon>
        <taxon>Pseudomonadati</taxon>
        <taxon>Bacteroidota</taxon>
        <taxon>Cytophagia</taxon>
        <taxon>Cytophagales</taxon>
        <taxon>Chryseotaleaceae</taxon>
        <taxon>Chryseosolibacter</taxon>
    </lineage>
</organism>
<sequence length="730" mass="82946">MLITILNVIAILLALTGILYLMLFGMRAESARDRKVMFVMTIAVLLSFAGVMISVRGLDKKTLLAVELLYAITIWLVIFLYIRFSHTLVSAGSKYKKFFDALVEGCSQGIVIMNKVGEVVAANAKAMFLFDCDKGDELHHKLQQLVQADTADHPGEDTPRQDMVLKENKNSKEGLKVSKHPFTWETEEYEVLFVEDTPLPSPLSQGLEWHQEFHNVLMDLAPVFLLAIGSDGRILYINNHGKKLLGVTEGGLNGNWLDHIPPEIRSEAMEFFLNPRAATVSFTCPIIAGNTEGYCVRWRWAGMKDLENIGHTYVFSGEDVTAARNERNAIDEELTKVIGANEELEVKVTQRTKELKDLHHDLHNQIRERKYIENELLNSQRLYNTLAYNFPNGIIGVLNKDLRYVMLDGKELERMKVKADDLIGRRIFEIYPDANVYETKLRKAFSGEHVSFDVELSGSIYNIIAVALPDMQRDEIKEILVIISNITQWKRLEEDLHRVIAKERNLVELKSRFVTMASHEFRTPLGTILSSVFLLERYNDSGYEEKRAIHINRIKKTVNNLTEVLNDFLSIGKLEEGKVQAIPRQTNIVEAIKDVVKEMRSLKKPDQRIEYTARGQSRTVMVDSHLLHNTLMNLISNAIKYSPVNGTVSVISDLADDCLLVYVIDHGLGILEEDQPHIFERFFRSRNATSIDGTGLGLHIVKKYVELMHGSIDFTSDENGTTFKVLIPVE</sequence>
<evidence type="ECO:0000313" key="11">
    <source>
        <dbReference type="Proteomes" id="UP001319200"/>
    </source>
</evidence>
<dbReference type="PRINTS" id="PR00344">
    <property type="entry name" value="BCTRLSENSOR"/>
</dbReference>
<dbReference type="PANTHER" id="PTHR43711">
    <property type="entry name" value="TWO-COMPONENT HISTIDINE KINASE"/>
    <property type="match status" value="1"/>
</dbReference>
<dbReference type="Proteomes" id="UP001319200">
    <property type="component" value="Unassembled WGS sequence"/>
</dbReference>
<dbReference type="Gene3D" id="3.30.450.20">
    <property type="entry name" value="PAS domain"/>
    <property type="match status" value="2"/>
</dbReference>
<name>A0AAP2GS65_9BACT</name>
<dbReference type="InterPro" id="IPR036097">
    <property type="entry name" value="HisK_dim/P_sf"/>
</dbReference>
<dbReference type="EC" id="2.7.13.3" evidence="2"/>
<dbReference type="SUPFAM" id="SSF55874">
    <property type="entry name" value="ATPase domain of HSP90 chaperone/DNA topoisomerase II/histidine kinase"/>
    <property type="match status" value="1"/>
</dbReference>
<evidence type="ECO:0000256" key="6">
    <source>
        <dbReference type="ARBA" id="ARBA00023012"/>
    </source>
</evidence>
<dbReference type="InterPro" id="IPR004358">
    <property type="entry name" value="Sig_transdc_His_kin-like_C"/>
</dbReference>
<dbReference type="PANTHER" id="PTHR43711:SF26">
    <property type="entry name" value="SENSOR HISTIDINE KINASE RCSC"/>
    <property type="match status" value="1"/>
</dbReference>
<dbReference type="CDD" id="cd00082">
    <property type="entry name" value="HisKA"/>
    <property type="match status" value="1"/>
</dbReference>
<feature type="transmembrane region" description="Helical" evidence="7">
    <location>
        <begin position="6"/>
        <end position="24"/>
    </location>
</feature>
<reference evidence="10 11" key="1">
    <citation type="submission" date="2021-05" db="EMBL/GenBank/DDBJ databases">
        <title>A Polyphasic approach of four new species of the genus Ohtaekwangia: Ohtaekwangia histidinii sp. nov., Ohtaekwangia cretensis sp. nov., Ohtaekwangia indiensis sp. nov., Ohtaekwangia reichenbachii sp. nov. from diverse environment.</title>
        <authorList>
            <person name="Octaviana S."/>
        </authorList>
    </citation>
    <scope>NUCLEOTIDE SEQUENCE [LARGE SCALE GENOMIC DNA]</scope>
    <source>
        <strain evidence="10 11">PWU4</strain>
    </source>
</reference>
<dbReference type="InterPro" id="IPR005467">
    <property type="entry name" value="His_kinase_dom"/>
</dbReference>
<dbReference type="RefSeq" id="WP_254168926.1">
    <property type="nucleotide sequence ID" value="NZ_JAHESF010000039.1"/>
</dbReference>
<accession>A0AAP2GS65</accession>
<dbReference type="InterPro" id="IPR050736">
    <property type="entry name" value="Sensor_HK_Regulatory"/>
</dbReference>
<dbReference type="SMART" id="SM00387">
    <property type="entry name" value="HATPase_c"/>
    <property type="match status" value="1"/>
</dbReference>
<dbReference type="InterPro" id="IPR036890">
    <property type="entry name" value="HATPase_C_sf"/>
</dbReference>
<keyword evidence="6" id="KW-0902">Two-component regulatory system</keyword>
<dbReference type="InterPro" id="IPR003661">
    <property type="entry name" value="HisK_dim/P_dom"/>
</dbReference>
<dbReference type="CDD" id="cd00130">
    <property type="entry name" value="PAS"/>
    <property type="match status" value="1"/>
</dbReference>
<keyword evidence="7" id="KW-1133">Transmembrane helix</keyword>
<dbReference type="Gene3D" id="1.10.287.130">
    <property type="match status" value="1"/>
</dbReference>
<evidence type="ECO:0000313" key="10">
    <source>
        <dbReference type="EMBL" id="MBT1700357.1"/>
    </source>
</evidence>
<dbReference type="Pfam" id="PF02518">
    <property type="entry name" value="HATPase_c"/>
    <property type="match status" value="1"/>
</dbReference>
<comment type="caution">
    <text evidence="10">The sequence shown here is derived from an EMBL/GenBank/DDBJ whole genome shotgun (WGS) entry which is preliminary data.</text>
</comment>
<keyword evidence="4" id="KW-0808">Transferase</keyword>
<dbReference type="SMART" id="SM00091">
    <property type="entry name" value="PAS"/>
    <property type="match status" value="2"/>
</dbReference>
<evidence type="ECO:0000256" key="3">
    <source>
        <dbReference type="ARBA" id="ARBA00022553"/>
    </source>
</evidence>
<dbReference type="SMART" id="SM00388">
    <property type="entry name" value="HisKA"/>
    <property type="match status" value="1"/>
</dbReference>
<feature type="transmembrane region" description="Helical" evidence="7">
    <location>
        <begin position="64"/>
        <end position="84"/>
    </location>
</feature>
<feature type="domain" description="PAS" evidence="9">
    <location>
        <begin position="210"/>
        <end position="263"/>
    </location>
</feature>
<gene>
    <name evidence="10" type="ORF">KK083_25950</name>
</gene>
<dbReference type="Pfam" id="PF13188">
    <property type="entry name" value="PAS_8"/>
    <property type="match status" value="1"/>
</dbReference>
<dbReference type="Gene3D" id="3.30.565.10">
    <property type="entry name" value="Histidine kinase-like ATPase, C-terminal domain"/>
    <property type="match status" value="1"/>
</dbReference>
<evidence type="ECO:0000256" key="5">
    <source>
        <dbReference type="ARBA" id="ARBA00022777"/>
    </source>
</evidence>